<protein>
    <submittedName>
        <fullName evidence="1">Uncharacterized protein</fullName>
    </submittedName>
</protein>
<evidence type="ECO:0000313" key="3">
    <source>
        <dbReference type="Proteomes" id="UP000473681"/>
    </source>
</evidence>
<keyword evidence="1" id="KW-0614">Plasmid</keyword>
<accession>A0A126JHR7</accession>
<dbReference type="AlphaFoldDB" id="A0A126JHR7"/>
<geneLocation type="plasmid" evidence="1">
    <name>p12/29</name>
</geneLocation>
<organism evidence="1">
    <name type="scientific">Clostridium botulinum</name>
    <dbReference type="NCBI Taxonomy" id="1491"/>
    <lineage>
        <taxon>Bacteria</taxon>
        <taxon>Bacillati</taxon>
        <taxon>Bacillota</taxon>
        <taxon>Clostridia</taxon>
        <taxon>Eubacteriales</taxon>
        <taxon>Clostridiaceae</taxon>
        <taxon>Clostridium</taxon>
    </lineage>
</organism>
<sequence>MIREISKFLDDLITEGYEISLNTQEGDMLITATDNNVTHKDYKFSFFNNILSHVVCLTYRKILEDNSKIKYINLENKEIRSTSKFLICGNMLKMSYKIENLGEKDEDGDIDLDKEPYLLEKGDEYIRNTEDIVTILKNNFTKEQLKNVSTK</sequence>
<dbReference type="Proteomes" id="UP000473681">
    <property type="component" value="Unassembled WGS sequence"/>
</dbReference>
<gene>
    <name evidence="2" type="ORF">FDB51_17350</name>
</gene>
<name>A0A126JHR7_CLOBO</name>
<reference evidence="2 3" key="2">
    <citation type="submission" date="2019-04" db="EMBL/GenBank/DDBJ databases">
        <title>Genome sequencing of Clostridium botulinum Groups I-IV and Clostridium butyricum.</title>
        <authorList>
            <person name="Brunt J."/>
            <person name="Van Vliet A.H.M."/>
            <person name="Stringer S.C."/>
            <person name="Carter A.T."/>
            <person name="Peck M.W."/>
        </authorList>
    </citation>
    <scope>NUCLEOTIDE SEQUENCE [LARGE SCALE GENOMIC DNA]</scope>
    <source>
        <strain evidence="2 3">CB-K-33E</strain>
    </source>
</reference>
<dbReference type="RefSeq" id="WP_017826631.1">
    <property type="nucleotide sequence ID" value="NZ_KT897275.1"/>
</dbReference>
<reference evidence="1" key="1">
    <citation type="journal article" date="2016" name="Genome Biol. Evol.">
        <title>Evolution of chromosomal Clostridium botulinum type E neurotoxin gene clusters: evidence provided by their rare plasmid borne counterparts.</title>
        <authorList>
            <person name="Carter A.T."/>
            <person name="Austin J.W."/>
            <person name="Weedmark K.A."/>
            <person name="Peck M.W."/>
        </authorList>
    </citation>
    <scope>NUCLEOTIDE SEQUENCE</scope>
    <source>
        <strain evidence="1">IFR 12/29</strain>
        <plasmid evidence="1">p12/29</plasmid>
    </source>
</reference>
<dbReference type="EMBL" id="SWVK01000034">
    <property type="protein sequence ID" value="NFN36835.1"/>
    <property type="molecule type" value="Genomic_DNA"/>
</dbReference>
<proteinExistence type="predicted"/>
<evidence type="ECO:0000313" key="1">
    <source>
        <dbReference type="EMBL" id="ALT05327.1"/>
    </source>
</evidence>
<dbReference type="EMBL" id="KT897275">
    <property type="protein sequence ID" value="ALT05327.1"/>
    <property type="molecule type" value="Genomic_DNA"/>
</dbReference>
<evidence type="ECO:0000313" key="2">
    <source>
        <dbReference type="EMBL" id="NFN36835.1"/>
    </source>
</evidence>